<comment type="similarity">
    <text evidence="1">Belongs to the CoA-transferase III family.</text>
</comment>
<dbReference type="PANTHER" id="PTHR48228:SF4">
    <property type="entry name" value="BLR3030 PROTEIN"/>
    <property type="match status" value="1"/>
</dbReference>
<organism evidence="2 3">
    <name type="scientific">Polychaeton citri CBS 116435</name>
    <dbReference type="NCBI Taxonomy" id="1314669"/>
    <lineage>
        <taxon>Eukaryota</taxon>
        <taxon>Fungi</taxon>
        <taxon>Dikarya</taxon>
        <taxon>Ascomycota</taxon>
        <taxon>Pezizomycotina</taxon>
        <taxon>Dothideomycetes</taxon>
        <taxon>Dothideomycetidae</taxon>
        <taxon>Capnodiales</taxon>
        <taxon>Capnodiaceae</taxon>
        <taxon>Polychaeton</taxon>
    </lineage>
</organism>
<dbReference type="GO" id="GO:0003824">
    <property type="term" value="F:catalytic activity"/>
    <property type="evidence" value="ECO:0007669"/>
    <property type="project" value="InterPro"/>
</dbReference>
<dbReference type="OrthoDB" id="5863171at2759"/>
<dbReference type="SUPFAM" id="SSF89796">
    <property type="entry name" value="CoA-transferase family III (CaiB/BaiF)"/>
    <property type="match status" value="2"/>
</dbReference>
<dbReference type="InterPro" id="IPR050509">
    <property type="entry name" value="CoA-transferase_III"/>
</dbReference>
<evidence type="ECO:0000313" key="3">
    <source>
        <dbReference type="Proteomes" id="UP000799441"/>
    </source>
</evidence>
<protein>
    <submittedName>
        <fullName evidence="2">CoA-transferase family III</fullName>
    </submittedName>
</protein>
<evidence type="ECO:0000256" key="1">
    <source>
        <dbReference type="ARBA" id="ARBA00008383"/>
    </source>
</evidence>
<reference evidence="2" key="1">
    <citation type="journal article" date="2020" name="Stud. Mycol.">
        <title>101 Dothideomycetes genomes: a test case for predicting lifestyles and emergence of pathogens.</title>
        <authorList>
            <person name="Haridas S."/>
            <person name="Albert R."/>
            <person name="Binder M."/>
            <person name="Bloem J."/>
            <person name="Labutti K."/>
            <person name="Salamov A."/>
            <person name="Andreopoulos B."/>
            <person name="Baker S."/>
            <person name="Barry K."/>
            <person name="Bills G."/>
            <person name="Bluhm B."/>
            <person name="Cannon C."/>
            <person name="Castanera R."/>
            <person name="Culley D."/>
            <person name="Daum C."/>
            <person name="Ezra D."/>
            <person name="Gonzalez J."/>
            <person name="Henrissat B."/>
            <person name="Kuo A."/>
            <person name="Liang C."/>
            <person name="Lipzen A."/>
            <person name="Lutzoni F."/>
            <person name="Magnuson J."/>
            <person name="Mondo S."/>
            <person name="Nolan M."/>
            <person name="Ohm R."/>
            <person name="Pangilinan J."/>
            <person name="Park H.-J."/>
            <person name="Ramirez L."/>
            <person name="Alfaro M."/>
            <person name="Sun H."/>
            <person name="Tritt A."/>
            <person name="Yoshinaga Y."/>
            <person name="Zwiers L.-H."/>
            <person name="Turgeon B."/>
            <person name="Goodwin S."/>
            <person name="Spatafora J."/>
            <person name="Crous P."/>
            <person name="Grigoriev I."/>
        </authorList>
    </citation>
    <scope>NUCLEOTIDE SEQUENCE</scope>
    <source>
        <strain evidence="2">CBS 116435</strain>
    </source>
</reference>
<dbReference type="InterPro" id="IPR003673">
    <property type="entry name" value="CoA-Trfase_fam_III"/>
</dbReference>
<gene>
    <name evidence="2" type="ORF">K431DRAFT_226598</name>
</gene>
<dbReference type="PANTHER" id="PTHR48228">
    <property type="entry name" value="SUCCINYL-COA--D-CITRAMALATE COA-TRANSFERASE"/>
    <property type="match status" value="1"/>
</dbReference>
<comment type="caution">
    <text evidence="2">The sequence shown here is derived from an EMBL/GenBank/DDBJ whole genome shotgun (WGS) entry which is preliminary data.</text>
</comment>
<dbReference type="Pfam" id="PF02515">
    <property type="entry name" value="CoA_transf_3"/>
    <property type="match status" value="1"/>
</dbReference>
<keyword evidence="3" id="KW-1185">Reference proteome</keyword>
<evidence type="ECO:0000313" key="2">
    <source>
        <dbReference type="EMBL" id="KAF2720356.1"/>
    </source>
</evidence>
<proteinExistence type="inferred from homology"/>
<dbReference type="AlphaFoldDB" id="A0A9P4Q8K6"/>
<sequence length="489" mass="52637">MDRVHFATFDTIVYIWKELGLPTTDLSECLQLPAVDKLAIPSSFKVGHIAQASIALSALTAALVHAHGNRVTKPSKVCVPLQHALLEFASERYLTIEGKPVDSDYVPIGGLHKASDGYVRVHDSFPNHRQGAKRLLDCEDQPDTRATLALALARWKAVDFETAGQETALSVAACLRSFKQWDVLPQAAAITDFPILIHKILNGAPTLPPHLTRPSARKCLDGLKVIEMTRVIAAPVAGKTLAAHGADVIWITSQNLPDLPSLDRDVGRGKRTVQLDIEKSSDKTTLLTLLEDADVFIQSYRPGSLAAKGFTSESLASASRHGIIIANLSAYGPTGPWCRRRGFDSLVQTCTGLNVAEAERDGIGETVARPLPCQALDHASGYFLATGISAALYKRATEGGSFVIDVSLAGTSKYLRSLGQYEGASGFASENLPGVSNVQKEYLEEKESGFGLLKALRHSAAVDGLEVGWDVMPKPLGSDRAEWLEPIMG</sequence>
<name>A0A9P4Q8K6_9PEZI</name>
<dbReference type="EMBL" id="MU003800">
    <property type="protein sequence ID" value="KAF2720356.1"/>
    <property type="molecule type" value="Genomic_DNA"/>
</dbReference>
<dbReference type="InterPro" id="IPR023606">
    <property type="entry name" value="CoA-Trfase_III_dom_1_sf"/>
</dbReference>
<dbReference type="Gene3D" id="3.40.50.10540">
    <property type="entry name" value="Crotonobetainyl-coa:carnitine coa-transferase, domain 1"/>
    <property type="match status" value="1"/>
</dbReference>
<accession>A0A9P4Q8K6</accession>
<dbReference type="Proteomes" id="UP000799441">
    <property type="component" value="Unassembled WGS sequence"/>
</dbReference>